<dbReference type="AlphaFoldDB" id="A0A242W4P6"/>
<dbReference type="EMBL" id="NFCF01000083">
    <property type="protein sequence ID" value="OTW46431.1"/>
    <property type="molecule type" value="Genomic_DNA"/>
</dbReference>
<evidence type="ECO:0000313" key="1">
    <source>
        <dbReference type="EMBL" id="OTW46431.1"/>
    </source>
</evidence>
<proteinExistence type="predicted"/>
<protein>
    <submittedName>
        <fullName evidence="1">Uncharacterized protein</fullName>
    </submittedName>
</protein>
<name>A0A242W4P6_BACTU</name>
<accession>A0A242W4P6</accession>
<gene>
    <name evidence="1" type="ORF">BK699_20345</name>
</gene>
<evidence type="ECO:0000313" key="2">
    <source>
        <dbReference type="Proteomes" id="UP000195152"/>
    </source>
</evidence>
<reference evidence="1 2" key="1">
    <citation type="submission" date="2016-10" db="EMBL/GenBank/DDBJ databases">
        <title>Comparative genomics of Bacillus thuringiensis reveals a path to pathogens against multiple invertebrate hosts.</title>
        <authorList>
            <person name="Zheng J."/>
            <person name="Gao Q."/>
            <person name="Liu H."/>
            <person name="Peng D."/>
            <person name="Ruan L."/>
            <person name="Sun M."/>
        </authorList>
    </citation>
    <scope>NUCLEOTIDE SEQUENCE [LARGE SCALE GENOMIC DNA]</scope>
    <source>
        <strain evidence="1">BGSC 4AC1</strain>
    </source>
</reference>
<sequence length="60" mass="7072">MPNRNSSPTYHWATPFTRLRKENSFGEYVKLDSSDMYTNSYSYSFIFLIMCCSKVICNLI</sequence>
<comment type="caution">
    <text evidence="1">The sequence shown here is derived from an EMBL/GenBank/DDBJ whole genome shotgun (WGS) entry which is preliminary data.</text>
</comment>
<organism evidence="1 2">
    <name type="scientific">Bacillus thuringiensis serovar mexicanensis</name>
    <dbReference type="NCBI Taxonomy" id="180868"/>
    <lineage>
        <taxon>Bacteria</taxon>
        <taxon>Bacillati</taxon>
        <taxon>Bacillota</taxon>
        <taxon>Bacilli</taxon>
        <taxon>Bacillales</taxon>
        <taxon>Bacillaceae</taxon>
        <taxon>Bacillus</taxon>
        <taxon>Bacillus cereus group</taxon>
    </lineage>
</organism>
<dbReference type="Proteomes" id="UP000195152">
    <property type="component" value="Unassembled WGS sequence"/>
</dbReference>